<dbReference type="GeneID" id="79585818"/>
<name>A0A9E7N423_9CAUD</name>
<dbReference type="RefSeq" id="YP_010738447.1">
    <property type="nucleotide sequence ID" value="NC_073027.1"/>
</dbReference>
<evidence type="ECO:0000313" key="1">
    <source>
        <dbReference type="EMBL" id="UTC27992.1"/>
    </source>
</evidence>
<accession>A0A9E7N423</accession>
<reference evidence="1" key="1">
    <citation type="submission" date="2022-03" db="EMBL/GenBank/DDBJ databases">
        <authorList>
            <person name="Xu M."/>
        </authorList>
    </citation>
    <scope>NUCLEOTIDE SEQUENCE</scope>
</reference>
<keyword evidence="2" id="KW-1185">Reference proteome</keyword>
<dbReference type="EMBL" id="ON005621">
    <property type="protein sequence ID" value="UTC27992.1"/>
    <property type="molecule type" value="Genomic_DNA"/>
</dbReference>
<dbReference type="KEGG" id="vg:79585818"/>
<protein>
    <submittedName>
        <fullName evidence="1">Uncharacterized protein</fullName>
    </submittedName>
</protein>
<evidence type="ECO:0000313" key="2">
    <source>
        <dbReference type="Proteomes" id="UP001056518"/>
    </source>
</evidence>
<organism evidence="1 2">
    <name type="scientific">Stenotrophomonas phage A1432</name>
    <dbReference type="NCBI Taxonomy" id="2930315"/>
    <lineage>
        <taxon>Viruses</taxon>
        <taxon>Duplodnaviria</taxon>
        <taxon>Heunggongvirae</taxon>
        <taxon>Uroviricota</taxon>
        <taxon>Caudoviricetes</taxon>
        <taxon>Mesyanzhinovviridae</taxon>
        <taxon>Bradleyvirinae</taxon>
        <taxon>Ghuizhouvirus</taxon>
        <taxon>Ghuizhouvirus A1432</taxon>
    </lineage>
</organism>
<proteinExistence type="predicted"/>
<dbReference type="Proteomes" id="UP001056518">
    <property type="component" value="Segment"/>
</dbReference>
<sequence length="244" mass="27020">MFEVKFGGKRHQAATLAEASKLFTTWINENDFGASHLSKTDGDLFKGKSRVKFGEVSYNGRTWKGTYGQEGYVEMFDHVPEVIVEAETVAEAAPAATIAIEKRKTIAEVIREGISQGLDNAQVLEKVREAFPNANTSPACVSYYRSKMKKAGATVAPTKAIASTKTKVKGKYVFKKLKYLVPEWKQGYTAEVYLNGVFIGNLTDFWDDGGDNPHYEFDVIGAKAKVNIEQIRKEVGAIFASKKK</sequence>